<dbReference type="OrthoDB" id="424974at2759"/>
<feature type="compositionally biased region" description="Low complexity" evidence="5">
    <location>
        <begin position="823"/>
        <end position="841"/>
    </location>
</feature>
<dbReference type="SMART" id="SM00066">
    <property type="entry name" value="GAL4"/>
    <property type="match status" value="1"/>
</dbReference>
<evidence type="ECO:0000259" key="6">
    <source>
        <dbReference type="PROSITE" id="PS50048"/>
    </source>
</evidence>
<dbReference type="CDD" id="cd00067">
    <property type="entry name" value="GAL4"/>
    <property type="match status" value="1"/>
</dbReference>
<comment type="subcellular location">
    <subcellularLocation>
        <location evidence="1">Nucleus</location>
    </subcellularLocation>
</comment>
<dbReference type="InParanoid" id="A0A409VKJ4"/>
<comment type="caution">
    <text evidence="7">The sequence shown here is derived from an EMBL/GenBank/DDBJ whole genome shotgun (WGS) entry which is preliminary data.</text>
</comment>
<keyword evidence="3" id="KW-0539">Nucleus</keyword>
<organism evidence="7 8">
    <name type="scientific">Panaeolus cyanescens</name>
    <dbReference type="NCBI Taxonomy" id="181874"/>
    <lineage>
        <taxon>Eukaryota</taxon>
        <taxon>Fungi</taxon>
        <taxon>Dikarya</taxon>
        <taxon>Basidiomycota</taxon>
        <taxon>Agaricomycotina</taxon>
        <taxon>Agaricomycetes</taxon>
        <taxon>Agaricomycetidae</taxon>
        <taxon>Agaricales</taxon>
        <taxon>Agaricineae</taxon>
        <taxon>Galeropsidaceae</taxon>
        <taxon>Panaeolus</taxon>
    </lineage>
</organism>
<dbReference type="GO" id="GO:0000981">
    <property type="term" value="F:DNA-binding transcription factor activity, RNA polymerase II-specific"/>
    <property type="evidence" value="ECO:0007669"/>
    <property type="project" value="InterPro"/>
</dbReference>
<dbReference type="Gene3D" id="4.10.240.10">
    <property type="entry name" value="Zn(2)-C6 fungal-type DNA-binding domain"/>
    <property type="match status" value="1"/>
</dbReference>
<feature type="compositionally biased region" description="Low complexity" evidence="5">
    <location>
        <begin position="11"/>
        <end position="23"/>
    </location>
</feature>
<dbReference type="Pfam" id="PF00172">
    <property type="entry name" value="Zn_clus"/>
    <property type="match status" value="1"/>
</dbReference>
<evidence type="ECO:0000256" key="1">
    <source>
        <dbReference type="ARBA" id="ARBA00004123"/>
    </source>
</evidence>
<evidence type="ECO:0000256" key="3">
    <source>
        <dbReference type="ARBA" id="ARBA00023242"/>
    </source>
</evidence>
<name>A0A409VKJ4_9AGAR</name>
<dbReference type="SMART" id="SM00906">
    <property type="entry name" value="Fungal_trans"/>
    <property type="match status" value="1"/>
</dbReference>
<evidence type="ECO:0000256" key="2">
    <source>
        <dbReference type="ARBA" id="ARBA00022723"/>
    </source>
</evidence>
<evidence type="ECO:0000313" key="7">
    <source>
        <dbReference type="EMBL" id="PPQ66791.1"/>
    </source>
</evidence>
<feature type="region of interest" description="Disordered" evidence="5">
    <location>
        <begin position="1"/>
        <end position="45"/>
    </location>
</feature>
<feature type="region of interest" description="Disordered" evidence="5">
    <location>
        <begin position="891"/>
        <end position="922"/>
    </location>
</feature>
<keyword evidence="2" id="KW-0479">Metal-binding</keyword>
<dbReference type="AlphaFoldDB" id="A0A409VKJ4"/>
<dbReference type="GO" id="GO:0003677">
    <property type="term" value="F:DNA binding"/>
    <property type="evidence" value="ECO:0007669"/>
    <property type="project" value="InterPro"/>
</dbReference>
<dbReference type="STRING" id="181874.A0A409VKJ4"/>
<dbReference type="PROSITE" id="PS00463">
    <property type="entry name" value="ZN2_CY6_FUNGAL_1"/>
    <property type="match status" value="1"/>
</dbReference>
<gene>
    <name evidence="7" type="ORF">CVT24_008700</name>
</gene>
<feature type="compositionally biased region" description="Polar residues" evidence="5">
    <location>
        <begin position="908"/>
        <end position="922"/>
    </location>
</feature>
<keyword evidence="8" id="KW-1185">Reference proteome</keyword>
<dbReference type="SUPFAM" id="SSF57701">
    <property type="entry name" value="Zn2/Cys6 DNA-binding domain"/>
    <property type="match status" value="1"/>
</dbReference>
<dbReference type="PROSITE" id="PS50048">
    <property type="entry name" value="ZN2_CY6_FUNGAL_2"/>
    <property type="match status" value="1"/>
</dbReference>
<dbReference type="GO" id="GO:0005634">
    <property type="term" value="C:nucleus"/>
    <property type="evidence" value="ECO:0007669"/>
    <property type="project" value="UniProtKB-SubCell"/>
</dbReference>
<feature type="coiled-coil region" evidence="4">
    <location>
        <begin position="101"/>
        <end position="128"/>
    </location>
</feature>
<dbReference type="CDD" id="cd12148">
    <property type="entry name" value="fungal_TF_MHR"/>
    <property type="match status" value="1"/>
</dbReference>
<dbReference type="GO" id="GO:0006351">
    <property type="term" value="P:DNA-templated transcription"/>
    <property type="evidence" value="ECO:0007669"/>
    <property type="project" value="InterPro"/>
</dbReference>
<evidence type="ECO:0000256" key="5">
    <source>
        <dbReference type="SAM" id="MobiDB-lite"/>
    </source>
</evidence>
<feature type="domain" description="Zn(2)-C6 fungal-type" evidence="6">
    <location>
        <begin position="54"/>
        <end position="83"/>
    </location>
</feature>
<sequence length="922" mass="102724">MPNSQSPYQSPGPSESPLSPGHSRPSHPESFHDAPLPKIRPPNKATRRIRGEIACAECRRLKIRCDRTIPCSTCVKRGCGALCPNGTIPPGEGSRFVLAATEHLRNNLQKLESRMRCLEDALAIIHNAESTTPHPLLSPWRDTDDDETPMIKLPALGDSMQLDSCSSENTGIIVVDDIGGSHFFGPSGGSESFLIRSKPSLDMKTSGPTVEELDPSYLDPEISRCHDSFPFPVPNVLPSSVKSRIEAFLPTMDRVMVLCDTFLEHLSWTFQIISRHKLVNELIPIIYKENPVPYGPHDLALLLTVLAIGSLVDSNLPPYNLEAQHYHYLARATLALQPVLGAQSLVTVQVLHLMSVYNDMSGKDSNVEQSYMLLDLASQVALKIGLHIDPSMWSFEEREAYDRRVYFWNLMGGVLWQCLLNGRPSSMLMSYIDCRIPSADDERTFHDGEAPLGFGSWDIKMTAECLMPLVRSILAVKPPTYDTVLDLDHKIRDAFQPPSEHMENQTGVAATMLRFGRSLFQELMVLYLHRPYFIQAVTEYPDMPLGCPYSQSVLTTYSSACVVLKETRVLFMKQPFLCTRIPRIWSFSFTAAVIVGTIAIRGLHLNMRPSPMEELQSICKVFANAAETDTRAAKALPSLNSMLERSYRAMQAFQEGHPPVRRGEGDPEDLVFLTGQITMKAKVHVNNSPRTPVSSATDPPLTPLDMHSETQVHQPNLVAPQPMTPSTSSMMQSNYGYSQAATSSSTLVNAPIRSTSKPEVQPQTQAQAIRPMPLIIPITKAQEYQTFADLTEEWNGVFQQVPAYPYGFPRHHADSAAVSSPGQQIQLQHQIPTQAQHPPHQQHFTAAVYTQNTADTHPIASTSRLERHPSSEGGNGHMLEGQWVSPLLMQQQQYTPLRDSESYPLPQPRQTQPEQLPHNNPY</sequence>
<dbReference type="InterPro" id="IPR001138">
    <property type="entry name" value="Zn2Cys6_DnaBD"/>
</dbReference>
<dbReference type="PANTHER" id="PTHR31001:SF56">
    <property type="entry name" value="ZN(2)-C6 FUNGAL-TYPE DOMAIN-CONTAINING PROTEIN"/>
    <property type="match status" value="1"/>
</dbReference>
<dbReference type="PANTHER" id="PTHR31001">
    <property type="entry name" value="UNCHARACTERIZED TRANSCRIPTIONAL REGULATORY PROTEIN"/>
    <property type="match status" value="1"/>
</dbReference>
<proteinExistence type="predicted"/>
<evidence type="ECO:0000256" key="4">
    <source>
        <dbReference type="SAM" id="Coils"/>
    </source>
</evidence>
<dbReference type="Pfam" id="PF04082">
    <property type="entry name" value="Fungal_trans"/>
    <property type="match status" value="1"/>
</dbReference>
<protein>
    <recommendedName>
        <fullName evidence="6">Zn(2)-C6 fungal-type domain-containing protein</fullName>
    </recommendedName>
</protein>
<dbReference type="EMBL" id="NHTK01006034">
    <property type="protein sequence ID" value="PPQ66791.1"/>
    <property type="molecule type" value="Genomic_DNA"/>
</dbReference>
<keyword evidence="4" id="KW-0175">Coiled coil</keyword>
<accession>A0A409VKJ4</accession>
<reference evidence="7 8" key="1">
    <citation type="journal article" date="2018" name="Evol. Lett.">
        <title>Horizontal gene cluster transfer increased hallucinogenic mushroom diversity.</title>
        <authorList>
            <person name="Reynolds H.T."/>
            <person name="Vijayakumar V."/>
            <person name="Gluck-Thaler E."/>
            <person name="Korotkin H.B."/>
            <person name="Matheny P.B."/>
            <person name="Slot J.C."/>
        </authorList>
    </citation>
    <scope>NUCLEOTIDE SEQUENCE [LARGE SCALE GENOMIC DNA]</scope>
    <source>
        <strain evidence="7 8">2629</strain>
    </source>
</reference>
<dbReference type="InterPro" id="IPR036864">
    <property type="entry name" value="Zn2-C6_fun-type_DNA-bd_sf"/>
</dbReference>
<feature type="region of interest" description="Disordered" evidence="5">
    <location>
        <begin position="814"/>
        <end position="841"/>
    </location>
</feature>
<dbReference type="GO" id="GO:0008270">
    <property type="term" value="F:zinc ion binding"/>
    <property type="evidence" value="ECO:0007669"/>
    <property type="project" value="InterPro"/>
</dbReference>
<dbReference type="InterPro" id="IPR050613">
    <property type="entry name" value="Sec_Metabolite_Reg"/>
</dbReference>
<dbReference type="Proteomes" id="UP000284842">
    <property type="component" value="Unassembled WGS sequence"/>
</dbReference>
<evidence type="ECO:0000313" key="8">
    <source>
        <dbReference type="Proteomes" id="UP000284842"/>
    </source>
</evidence>
<dbReference type="InterPro" id="IPR007219">
    <property type="entry name" value="XnlR_reg_dom"/>
</dbReference>